<evidence type="ECO:0000259" key="2">
    <source>
        <dbReference type="PROSITE" id="PS51471"/>
    </source>
</evidence>
<sequence length="363" mass="41647">MSSYIYKRVQVGDNPSMDMQQKLNSPNIPRMKLSVIDVSKPEKQTLQPLLEAATQQGFLLIDGHGFTQSEVDELFTICKRFFTGTDHEEKLKYPIDQRNFGYSSFDAENLNPNRSTDYKESFNFSQINFVNGAVNQTPNYELNKYDSANPIPPFFSERMDFLSQIIIKLHTQARHITKLLSMAMGVEDVNFFLKRFEPSEPSPSTFRMLRYPLVRPDSTGKTDPHVRAGAHTDYGALTLLFQREGEQGLQLQLDGHNWTDVEFVPSKHEGMAPPLVVNFGDMMSYWTNGVLKSTMHRVRFEPGQTRDSDRYSIVFFFEPTVTTKLVPVPCQLVQTQKTKTNTGPEMTSLEYLIKKLEATYKFT</sequence>
<dbReference type="SUPFAM" id="SSF51197">
    <property type="entry name" value="Clavaminate synthase-like"/>
    <property type="match status" value="1"/>
</dbReference>
<dbReference type="OrthoDB" id="288590at2759"/>
<comment type="caution">
    <text evidence="3">The sequence shown here is derived from an EMBL/GenBank/DDBJ whole genome shotgun (WGS) entry which is preliminary data.</text>
</comment>
<dbReference type="GO" id="GO:0016491">
    <property type="term" value="F:oxidoreductase activity"/>
    <property type="evidence" value="ECO:0007669"/>
    <property type="project" value="UniProtKB-KW"/>
</dbReference>
<reference evidence="3 4" key="1">
    <citation type="submission" date="2016-08" db="EMBL/GenBank/DDBJ databases">
        <title>Draft genome sequence of allopolyploid Zygosaccharomyces rouxii.</title>
        <authorList>
            <person name="Watanabe J."/>
            <person name="Uehara K."/>
            <person name="Mogi Y."/>
            <person name="Tsukioka Y."/>
        </authorList>
    </citation>
    <scope>NUCLEOTIDE SEQUENCE [LARGE SCALE GENOMIC DNA]</scope>
    <source>
        <strain evidence="3 4">NBRC 110957</strain>
    </source>
</reference>
<organism evidence="3 4">
    <name type="scientific">Zygosaccharomyces rouxii</name>
    <dbReference type="NCBI Taxonomy" id="4956"/>
    <lineage>
        <taxon>Eukaryota</taxon>
        <taxon>Fungi</taxon>
        <taxon>Dikarya</taxon>
        <taxon>Ascomycota</taxon>
        <taxon>Saccharomycotina</taxon>
        <taxon>Saccharomycetes</taxon>
        <taxon>Saccharomycetales</taxon>
        <taxon>Saccharomycetaceae</taxon>
        <taxon>Zygosaccharomyces</taxon>
    </lineage>
</organism>
<gene>
    <name evidence="3" type="ORF">ZYGR_0AS01300</name>
</gene>
<dbReference type="Proteomes" id="UP000187013">
    <property type="component" value="Unassembled WGS sequence"/>
</dbReference>
<name>A0A1Q3AGF3_ZYGRO</name>
<dbReference type="Pfam" id="PF14226">
    <property type="entry name" value="DIOX_N"/>
    <property type="match status" value="1"/>
</dbReference>
<dbReference type="GO" id="GO:0044283">
    <property type="term" value="P:small molecule biosynthetic process"/>
    <property type="evidence" value="ECO:0007669"/>
    <property type="project" value="UniProtKB-ARBA"/>
</dbReference>
<accession>A0A1Q3AGF3</accession>
<dbReference type="Pfam" id="PF03171">
    <property type="entry name" value="2OG-FeII_Oxy"/>
    <property type="match status" value="1"/>
</dbReference>
<proteinExistence type="inferred from homology"/>
<dbReference type="PROSITE" id="PS51471">
    <property type="entry name" value="FE2OG_OXY"/>
    <property type="match status" value="1"/>
</dbReference>
<dbReference type="InterPro" id="IPR050231">
    <property type="entry name" value="Iron_ascorbate_oxido_reductase"/>
</dbReference>
<protein>
    <recommendedName>
        <fullName evidence="2">Fe2OG dioxygenase domain-containing protein</fullName>
    </recommendedName>
</protein>
<dbReference type="InterPro" id="IPR044861">
    <property type="entry name" value="IPNS-like_FE2OG_OXY"/>
</dbReference>
<evidence type="ECO:0000256" key="1">
    <source>
        <dbReference type="RuleBase" id="RU003682"/>
    </source>
</evidence>
<dbReference type="Gene3D" id="2.60.120.330">
    <property type="entry name" value="B-lactam Antibiotic, Isopenicillin N Synthase, Chain"/>
    <property type="match status" value="1"/>
</dbReference>
<dbReference type="GO" id="GO:0046872">
    <property type="term" value="F:metal ion binding"/>
    <property type="evidence" value="ECO:0007669"/>
    <property type="project" value="UniProtKB-KW"/>
</dbReference>
<keyword evidence="1" id="KW-0408">Iron</keyword>
<evidence type="ECO:0000313" key="4">
    <source>
        <dbReference type="Proteomes" id="UP000187013"/>
    </source>
</evidence>
<keyword evidence="1" id="KW-0479">Metal-binding</keyword>
<evidence type="ECO:0000313" key="3">
    <source>
        <dbReference type="EMBL" id="GAV54807.1"/>
    </source>
</evidence>
<dbReference type="PANTHER" id="PTHR47990">
    <property type="entry name" value="2-OXOGLUTARATE (2OG) AND FE(II)-DEPENDENT OXYGENASE SUPERFAMILY PROTEIN-RELATED"/>
    <property type="match status" value="1"/>
</dbReference>
<feature type="domain" description="Fe2OG dioxygenase" evidence="2">
    <location>
        <begin position="201"/>
        <end position="319"/>
    </location>
</feature>
<keyword evidence="1" id="KW-0560">Oxidoreductase</keyword>
<dbReference type="InterPro" id="IPR005123">
    <property type="entry name" value="Oxoglu/Fe-dep_dioxygenase_dom"/>
</dbReference>
<dbReference type="InterPro" id="IPR026992">
    <property type="entry name" value="DIOX_N"/>
</dbReference>
<dbReference type="InterPro" id="IPR027443">
    <property type="entry name" value="IPNS-like_sf"/>
</dbReference>
<dbReference type="EMBL" id="BDGX01000045">
    <property type="protein sequence ID" value="GAV54807.1"/>
    <property type="molecule type" value="Genomic_DNA"/>
</dbReference>
<dbReference type="AlphaFoldDB" id="A0A1Q3AGF3"/>
<comment type="similarity">
    <text evidence="1">Belongs to the iron/ascorbate-dependent oxidoreductase family.</text>
</comment>